<sequence>MRCGGGRDDAETAADGVVAQENEGKNWWLRSVQMEMQCEGKNWMGGRRFIAPKPCPTPILVCCGELTLNGRRFHI</sequence>
<evidence type="ECO:0000313" key="2">
    <source>
        <dbReference type="Proteomes" id="UP000324897"/>
    </source>
</evidence>
<accession>A0A5J9TD43</accession>
<protein>
    <submittedName>
        <fullName evidence="1">Uncharacterized protein</fullName>
    </submittedName>
</protein>
<dbReference type="AlphaFoldDB" id="A0A5J9TD43"/>
<dbReference type="Proteomes" id="UP000324897">
    <property type="component" value="Chromosome 3"/>
</dbReference>
<reference evidence="1 2" key="1">
    <citation type="journal article" date="2019" name="Sci. Rep.">
        <title>A high-quality genome of Eragrostis curvula grass provides insights into Poaceae evolution and supports new strategies to enhance forage quality.</title>
        <authorList>
            <person name="Carballo J."/>
            <person name="Santos B.A.C.M."/>
            <person name="Zappacosta D."/>
            <person name="Garbus I."/>
            <person name="Selva J.P."/>
            <person name="Gallo C.A."/>
            <person name="Diaz A."/>
            <person name="Albertini E."/>
            <person name="Caccamo M."/>
            <person name="Echenique V."/>
        </authorList>
    </citation>
    <scope>NUCLEOTIDE SEQUENCE [LARGE SCALE GENOMIC DNA]</scope>
    <source>
        <strain evidence="2">cv. Victoria</strain>
        <tissue evidence="1">Leaf</tissue>
    </source>
</reference>
<organism evidence="1 2">
    <name type="scientific">Eragrostis curvula</name>
    <name type="common">weeping love grass</name>
    <dbReference type="NCBI Taxonomy" id="38414"/>
    <lineage>
        <taxon>Eukaryota</taxon>
        <taxon>Viridiplantae</taxon>
        <taxon>Streptophyta</taxon>
        <taxon>Embryophyta</taxon>
        <taxon>Tracheophyta</taxon>
        <taxon>Spermatophyta</taxon>
        <taxon>Magnoliopsida</taxon>
        <taxon>Liliopsida</taxon>
        <taxon>Poales</taxon>
        <taxon>Poaceae</taxon>
        <taxon>PACMAD clade</taxon>
        <taxon>Chloridoideae</taxon>
        <taxon>Eragrostideae</taxon>
        <taxon>Eragrostidinae</taxon>
        <taxon>Eragrostis</taxon>
    </lineage>
</organism>
<dbReference type="Gramene" id="TVU09259">
    <property type="protein sequence ID" value="TVU09259"/>
    <property type="gene ID" value="EJB05_42716"/>
</dbReference>
<dbReference type="EMBL" id="RWGY01000039">
    <property type="protein sequence ID" value="TVU09259.1"/>
    <property type="molecule type" value="Genomic_DNA"/>
</dbReference>
<proteinExistence type="predicted"/>
<evidence type="ECO:0000313" key="1">
    <source>
        <dbReference type="EMBL" id="TVU09259.1"/>
    </source>
</evidence>
<gene>
    <name evidence="1" type="ORF">EJB05_42716</name>
</gene>
<feature type="non-terminal residue" evidence="1">
    <location>
        <position position="1"/>
    </location>
</feature>
<comment type="caution">
    <text evidence="1">The sequence shown here is derived from an EMBL/GenBank/DDBJ whole genome shotgun (WGS) entry which is preliminary data.</text>
</comment>
<keyword evidence="2" id="KW-1185">Reference proteome</keyword>
<name>A0A5J9TD43_9POAL</name>